<dbReference type="EMBL" id="AVOT02001486">
    <property type="protein sequence ID" value="MBW0467089.1"/>
    <property type="molecule type" value="Genomic_DNA"/>
</dbReference>
<gene>
    <name evidence="1" type="ORF">O181_006804</name>
</gene>
<name>A0A9Q3BKQ7_9BASI</name>
<dbReference type="Gene3D" id="3.10.10.10">
    <property type="entry name" value="HIV Type 1 Reverse Transcriptase, subunit A, domain 1"/>
    <property type="match status" value="1"/>
</dbReference>
<dbReference type="InterPro" id="IPR043502">
    <property type="entry name" value="DNA/RNA_pol_sf"/>
</dbReference>
<evidence type="ECO:0000313" key="1">
    <source>
        <dbReference type="EMBL" id="MBW0467089.1"/>
    </source>
</evidence>
<organism evidence="1 2">
    <name type="scientific">Austropuccinia psidii MF-1</name>
    <dbReference type="NCBI Taxonomy" id="1389203"/>
    <lineage>
        <taxon>Eukaryota</taxon>
        <taxon>Fungi</taxon>
        <taxon>Dikarya</taxon>
        <taxon>Basidiomycota</taxon>
        <taxon>Pucciniomycotina</taxon>
        <taxon>Pucciniomycetes</taxon>
        <taxon>Pucciniales</taxon>
        <taxon>Sphaerophragmiaceae</taxon>
        <taxon>Austropuccinia</taxon>
    </lineage>
</organism>
<sequence length="275" mass="31587">MESYSHLQQLCHGQLDLSKVQDEQLMKTKPNRGKGYTAGSSCITEVVINNKPTKRFLDPWAFCYFVGQSCLKTCVPNFEAQLLPIDDIKFNSASKPMKELRIFEITDIFPHMNGNLRITVEFVMENCSSTHFILLNDYLILYGVDLHNNKDRYFTIGHNKCQKYAFFSFQRQITESELSSLLYDHKEAFESDKEPLGAIVGHEFDIILNIERTYPPLLRRPAYPASPKSREALEIHIKDLLDLGVIRKVGHNEEVEKPTPVIVAWNNGKSRMVGD</sequence>
<reference evidence="1" key="1">
    <citation type="submission" date="2021-03" db="EMBL/GenBank/DDBJ databases">
        <title>Draft genome sequence of rust myrtle Austropuccinia psidii MF-1, a brazilian biotype.</title>
        <authorList>
            <person name="Quecine M.C."/>
            <person name="Pachon D.M.R."/>
            <person name="Bonatelli M.L."/>
            <person name="Correr F.H."/>
            <person name="Franceschini L.M."/>
            <person name="Leite T.F."/>
            <person name="Margarido G.R.A."/>
            <person name="Almeida C.A."/>
            <person name="Ferrarezi J.A."/>
            <person name="Labate C.A."/>
        </authorList>
    </citation>
    <scope>NUCLEOTIDE SEQUENCE</scope>
    <source>
        <strain evidence="1">MF-1</strain>
    </source>
</reference>
<comment type="caution">
    <text evidence="1">The sequence shown here is derived from an EMBL/GenBank/DDBJ whole genome shotgun (WGS) entry which is preliminary data.</text>
</comment>
<accession>A0A9Q3BKQ7</accession>
<dbReference type="AlphaFoldDB" id="A0A9Q3BKQ7"/>
<dbReference type="Proteomes" id="UP000765509">
    <property type="component" value="Unassembled WGS sequence"/>
</dbReference>
<dbReference type="SUPFAM" id="SSF56672">
    <property type="entry name" value="DNA/RNA polymerases"/>
    <property type="match status" value="1"/>
</dbReference>
<protein>
    <submittedName>
        <fullName evidence="1">Uncharacterized protein</fullName>
    </submittedName>
</protein>
<proteinExistence type="predicted"/>
<evidence type="ECO:0000313" key="2">
    <source>
        <dbReference type="Proteomes" id="UP000765509"/>
    </source>
</evidence>
<keyword evidence="2" id="KW-1185">Reference proteome</keyword>